<protein>
    <recommendedName>
        <fullName evidence="3">YD repeat-containing protein</fullName>
    </recommendedName>
</protein>
<gene>
    <name evidence="1" type="ORF">G8E03_02550</name>
</gene>
<name>A0A6G7VIH7_9RHOB</name>
<evidence type="ECO:0000313" key="1">
    <source>
        <dbReference type="EMBL" id="QIK39742.1"/>
    </source>
</evidence>
<dbReference type="AlphaFoldDB" id="A0A6G7VIH7"/>
<proteinExistence type="predicted"/>
<evidence type="ECO:0000313" key="2">
    <source>
        <dbReference type="Proteomes" id="UP000500791"/>
    </source>
</evidence>
<dbReference type="NCBIfam" id="TIGR01643">
    <property type="entry name" value="YD_repeat_2x"/>
    <property type="match status" value="1"/>
</dbReference>
<dbReference type="InterPro" id="IPR006530">
    <property type="entry name" value="YD"/>
</dbReference>
<organism evidence="1 2">
    <name type="scientific">Pontivivens nitratireducens</name>
    <dbReference type="NCBI Taxonomy" id="2758038"/>
    <lineage>
        <taxon>Bacteria</taxon>
        <taxon>Pseudomonadati</taxon>
        <taxon>Pseudomonadota</taxon>
        <taxon>Alphaproteobacteria</taxon>
        <taxon>Rhodobacterales</taxon>
        <taxon>Paracoccaceae</taxon>
        <taxon>Pontivivens</taxon>
    </lineage>
</organism>
<evidence type="ECO:0008006" key="3">
    <source>
        <dbReference type="Google" id="ProtNLM"/>
    </source>
</evidence>
<accession>A0A6G7VIH7</accession>
<reference evidence="1 2" key="1">
    <citation type="submission" date="2020-03" db="EMBL/GenBank/DDBJ databases">
        <title>Complete genome sequence of Monaibacterium sp. ALG8 with diverse plasmids.</title>
        <authorList>
            <person name="Sun C."/>
        </authorList>
    </citation>
    <scope>NUCLEOTIDE SEQUENCE [LARGE SCALE GENOMIC DNA]</scope>
    <source>
        <strain evidence="1 2">ALG8</strain>
    </source>
</reference>
<keyword evidence="2" id="KW-1185">Reference proteome</keyword>
<dbReference type="KEGG" id="mon:G8E03_02550"/>
<dbReference type="Gene3D" id="2.180.10.10">
    <property type="entry name" value="RHS repeat-associated core"/>
    <property type="match status" value="1"/>
</dbReference>
<sequence length="144" mass="15709">MAQDSDSALRYTYDLLSRRTGMTDHLDAEIGHTWDRADRLATLSQPWGGQIGFTYDAQDRRLAVPRASGANTTLATIPAGGWEALRMLRMASRSIGGRVADRCDQRGGAAVLSRYRTLSQRAGGSCRFDGFACRRLGMAGALPR</sequence>
<dbReference type="Proteomes" id="UP000500791">
    <property type="component" value="Chromosome"/>
</dbReference>
<dbReference type="EMBL" id="CP049811">
    <property type="protein sequence ID" value="QIK39742.1"/>
    <property type="molecule type" value="Genomic_DNA"/>
</dbReference>